<evidence type="ECO:0000256" key="1">
    <source>
        <dbReference type="SAM" id="MobiDB-lite"/>
    </source>
</evidence>
<accession>A0A1J4JDL9</accession>
<dbReference type="AlphaFoldDB" id="A0A1J4JDL9"/>
<sequence>MFLNLMLPGAKNWKPYWVEVHDNFLDIATEYGKEPFTSFHIGVMKVRPSKEYPDRPDVLEFYDGDGFTTTHFFVFTYDPFDILEFFKKICNAYKTWRDQITEHRESKSFQCEVKPPGFFAGNVQWSVNADRISIGKGNQTPQVIQLSEVISVTPVANVSKNAQFKFAWKQSPDPAEQRCTSMDNMKKLLDAIYTNKFIEKYPATATEAAPVATQPEQPQADAPADAPVNA</sequence>
<gene>
    <name evidence="2" type="ORF">TRFO_09497</name>
</gene>
<comment type="caution">
    <text evidence="2">The sequence shown here is derived from an EMBL/GenBank/DDBJ whole genome shotgun (WGS) entry which is preliminary data.</text>
</comment>
<dbReference type="EMBL" id="MLAK01001126">
    <property type="protein sequence ID" value="OHS97250.1"/>
    <property type="molecule type" value="Genomic_DNA"/>
</dbReference>
<evidence type="ECO:0000313" key="3">
    <source>
        <dbReference type="Proteomes" id="UP000179807"/>
    </source>
</evidence>
<feature type="region of interest" description="Disordered" evidence="1">
    <location>
        <begin position="207"/>
        <end position="230"/>
    </location>
</feature>
<dbReference type="GeneID" id="94829605"/>
<dbReference type="Proteomes" id="UP000179807">
    <property type="component" value="Unassembled WGS sequence"/>
</dbReference>
<protein>
    <submittedName>
        <fullName evidence="2">Uncharacterized protein</fullName>
    </submittedName>
</protein>
<dbReference type="RefSeq" id="XP_068350387.1">
    <property type="nucleotide sequence ID" value="XM_068494901.1"/>
</dbReference>
<name>A0A1J4JDL9_9EUKA</name>
<keyword evidence="3" id="KW-1185">Reference proteome</keyword>
<dbReference type="OrthoDB" id="10259027at2759"/>
<proteinExistence type="predicted"/>
<organism evidence="2 3">
    <name type="scientific">Tritrichomonas foetus</name>
    <dbReference type="NCBI Taxonomy" id="1144522"/>
    <lineage>
        <taxon>Eukaryota</taxon>
        <taxon>Metamonada</taxon>
        <taxon>Parabasalia</taxon>
        <taxon>Tritrichomonadida</taxon>
        <taxon>Tritrichomonadidae</taxon>
        <taxon>Tritrichomonas</taxon>
    </lineage>
</organism>
<evidence type="ECO:0000313" key="2">
    <source>
        <dbReference type="EMBL" id="OHS97250.1"/>
    </source>
</evidence>
<reference evidence="2" key="1">
    <citation type="submission" date="2016-10" db="EMBL/GenBank/DDBJ databases">
        <authorList>
            <person name="Benchimol M."/>
            <person name="Almeida L.G."/>
            <person name="Vasconcelos A.T."/>
            <person name="Perreira-Neves A."/>
            <person name="Rosa I.A."/>
            <person name="Tasca T."/>
            <person name="Bogo M.R."/>
            <person name="de Souza W."/>
        </authorList>
    </citation>
    <scope>NUCLEOTIDE SEQUENCE [LARGE SCALE GENOMIC DNA]</scope>
    <source>
        <strain evidence="2">K</strain>
    </source>
</reference>
<dbReference type="VEuPathDB" id="TrichDB:TRFO_09497"/>